<evidence type="ECO:0000256" key="1">
    <source>
        <dbReference type="SAM" id="MobiDB-lite"/>
    </source>
</evidence>
<dbReference type="EMBL" id="BKCP01005072">
    <property type="protein sequence ID" value="GER36127.1"/>
    <property type="molecule type" value="Genomic_DNA"/>
</dbReference>
<organism evidence="2 3">
    <name type="scientific">Striga asiatica</name>
    <name type="common">Asiatic witchweed</name>
    <name type="synonym">Buchnera asiatica</name>
    <dbReference type="NCBI Taxonomy" id="4170"/>
    <lineage>
        <taxon>Eukaryota</taxon>
        <taxon>Viridiplantae</taxon>
        <taxon>Streptophyta</taxon>
        <taxon>Embryophyta</taxon>
        <taxon>Tracheophyta</taxon>
        <taxon>Spermatophyta</taxon>
        <taxon>Magnoliopsida</taxon>
        <taxon>eudicotyledons</taxon>
        <taxon>Gunneridae</taxon>
        <taxon>Pentapetalae</taxon>
        <taxon>asterids</taxon>
        <taxon>lamiids</taxon>
        <taxon>Lamiales</taxon>
        <taxon>Orobanchaceae</taxon>
        <taxon>Buchnereae</taxon>
        <taxon>Striga</taxon>
    </lineage>
</organism>
<dbReference type="Proteomes" id="UP000325081">
    <property type="component" value="Unassembled WGS sequence"/>
</dbReference>
<dbReference type="InterPro" id="IPR036651">
    <property type="entry name" value="Gln_synt_N_sf"/>
</dbReference>
<reference evidence="3" key="1">
    <citation type="journal article" date="2019" name="Curr. Biol.">
        <title>Genome Sequence of Striga asiatica Provides Insight into the Evolution of Plant Parasitism.</title>
        <authorList>
            <person name="Yoshida S."/>
            <person name="Kim S."/>
            <person name="Wafula E.K."/>
            <person name="Tanskanen J."/>
            <person name="Kim Y.M."/>
            <person name="Honaas L."/>
            <person name="Yang Z."/>
            <person name="Spallek T."/>
            <person name="Conn C.E."/>
            <person name="Ichihashi Y."/>
            <person name="Cheong K."/>
            <person name="Cui S."/>
            <person name="Der J.P."/>
            <person name="Gundlach H."/>
            <person name="Jiao Y."/>
            <person name="Hori C."/>
            <person name="Ishida J.K."/>
            <person name="Kasahara H."/>
            <person name="Kiba T."/>
            <person name="Kim M.S."/>
            <person name="Koo N."/>
            <person name="Laohavisit A."/>
            <person name="Lee Y.H."/>
            <person name="Lumba S."/>
            <person name="McCourt P."/>
            <person name="Mortimer J.C."/>
            <person name="Mutuku J.M."/>
            <person name="Nomura T."/>
            <person name="Sasaki-Sekimoto Y."/>
            <person name="Seto Y."/>
            <person name="Wang Y."/>
            <person name="Wakatake T."/>
            <person name="Sakakibara H."/>
            <person name="Demura T."/>
            <person name="Yamaguchi S."/>
            <person name="Yoneyama K."/>
            <person name="Manabe R.I."/>
            <person name="Nelson D.C."/>
            <person name="Schulman A.H."/>
            <person name="Timko M.P."/>
            <person name="dePamphilis C.W."/>
            <person name="Choi D."/>
            <person name="Shirasu K."/>
        </authorList>
    </citation>
    <scope>NUCLEOTIDE SEQUENCE [LARGE SCALE GENOMIC DNA]</scope>
    <source>
        <strain evidence="3">cv. UVA1</strain>
    </source>
</reference>
<feature type="region of interest" description="Disordered" evidence="1">
    <location>
        <begin position="148"/>
        <end position="194"/>
    </location>
</feature>
<feature type="compositionally biased region" description="Acidic residues" evidence="1">
    <location>
        <begin position="456"/>
        <end position="471"/>
    </location>
</feature>
<evidence type="ECO:0000313" key="3">
    <source>
        <dbReference type="Proteomes" id="UP000325081"/>
    </source>
</evidence>
<name>A0A5A7PVH8_STRAF</name>
<accession>A0A5A7PVH8</accession>
<feature type="region of interest" description="Disordered" evidence="1">
    <location>
        <begin position="438"/>
        <end position="471"/>
    </location>
</feature>
<sequence>MSKTIAIRIPTNRQLIFLVACLAVEQGWSSLRLELHKLGFAIRPDTNNLVFVKRGQNECGPTQYHFQPQPNSSSTLLCRRPEDRWNFPQPIFVKLVGKDEEEEFLLDEDVACYAPVTLYGVPGHRRPFSQFEEHQPLHKDMLKSFPKWNYDGSSTGQAPGEDSEKIDSETTPDELSRIAQKNSSQQGARRGKLNNITNEETKIWNLRSWKLIEASPSESYWGPGKKIQADHTINLLAVTPTCLDEESDGFYDIGIGETGLVLGWISPQKNAAHYFGVTRMKGQEAVQMAIDKLLEMQKQQFEKKRHESSQLTNPHNPNLSLFLSEHDRSITSNPNPLKINPTLPPPRRPMEFSQTQICEAGGFEKSLSCQLRFRIQIDEFLLYENAPVTLYGVPDHRRTFSWFEEHQPLRTPSLLMFFPSGTMMGLAQAKLQEKTMKIGQKNSSRQGARRRKLNITDEENQDMEFEASEGN</sequence>
<evidence type="ECO:0000313" key="2">
    <source>
        <dbReference type="EMBL" id="GER36127.1"/>
    </source>
</evidence>
<protein>
    <submittedName>
        <fullName evidence="2">Glutamine synthetase</fullName>
    </submittedName>
</protein>
<keyword evidence="3" id="KW-1185">Reference proteome</keyword>
<dbReference type="GO" id="GO:0006542">
    <property type="term" value="P:glutamine biosynthetic process"/>
    <property type="evidence" value="ECO:0007669"/>
    <property type="project" value="InterPro"/>
</dbReference>
<comment type="caution">
    <text evidence="2">The sequence shown here is derived from an EMBL/GenBank/DDBJ whole genome shotgun (WGS) entry which is preliminary data.</text>
</comment>
<dbReference type="AlphaFoldDB" id="A0A5A7PVH8"/>
<dbReference type="GO" id="GO:0004356">
    <property type="term" value="F:glutamine synthetase activity"/>
    <property type="evidence" value="ECO:0007669"/>
    <property type="project" value="InterPro"/>
</dbReference>
<dbReference type="Gene3D" id="3.10.20.70">
    <property type="entry name" value="Glutamine synthetase, N-terminal domain"/>
    <property type="match status" value="1"/>
</dbReference>
<proteinExistence type="predicted"/>
<gene>
    <name evidence="2" type="ORF">STAS_12457</name>
</gene>